<proteinExistence type="predicted"/>
<organism evidence="2 3">
    <name type="scientific">Ursus americanus</name>
    <name type="common">American black bear</name>
    <name type="synonym">Euarctos americanus</name>
    <dbReference type="NCBI Taxonomy" id="9643"/>
    <lineage>
        <taxon>Eukaryota</taxon>
        <taxon>Metazoa</taxon>
        <taxon>Chordata</taxon>
        <taxon>Craniata</taxon>
        <taxon>Vertebrata</taxon>
        <taxon>Euteleostomi</taxon>
        <taxon>Mammalia</taxon>
        <taxon>Eutheria</taxon>
        <taxon>Laurasiatheria</taxon>
        <taxon>Carnivora</taxon>
        <taxon>Caniformia</taxon>
        <taxon>Ursidae</taxon>
        <taxon>Ursus</taxon>
    </lineage>
</organism>
<dbReference type="Ensembl" id="ENSUAMT00000006813.1">
    <property type="protein sequence ID" value="ENSUAMP00000006017.1"/>
    <property type="gene ID" value="ENSUAMG00000005310.1"/>
</dbReference>
<evidence type="ECO:0000313" key="2">
    <source>
        <dbReference type="Ensembl" id="ENSUAMP00000006017.1"/>
    </source>
</evidence>
<feature type="region of interest" description="Disordered" evidence="1">
    <location>
        <begin position="165"/>
        <end position="210"/>
    </location>
</feature>
<name>A0A452QL61_URSAM</name>
<sequence>MTVSFQSLTCPVALPEAVLTPPQRTPILTPGPEARVLTDAGPQFHQHVLAAQLGEQLKQAAHRGPRASLPVVQQLARGVSVRLQMPDLQVLEAHLLRQRGPIGRHLRPHVQEQRQAAPHSHVESSQGQGGRRADRGRGLRAGDFCSHGGIPRSLSAVGSRRLSALPPSFTATPAPAPGPAPPVSVSEKRRPALQSGAPAAVGDGNRRPAV</sequence>
<feature type="region of interest" description="Disordered" evidence="1">
    <location>
        <begin position="110"/>
        <end position="152"/>
    </location>
</feature>
<evidence type="ECO:0000256" key="1">
    <source>
        <dbReference type="SAM" id="MobiDB-lite"/>
    </source>
</evidence>
<protein>
    <submittedName>
        <fullName evidence="2">Uncharacterized protein</fullName>
    </submittedName>
</protein>
<reference evidence="2" key="2">
    <citation type="submission" date="2025-08" db="UniProtKB">
        <authorList>
            <consortium name="Ensembl"/>
        </authorList>
    </citation>
    <scope>IDENTIFICATION</scope>
</reference>
<dbReference type="Proteomes" id="UP000291022">
    <property type="component" value="Unassembled WGS sequence"/>
</dbReference>
<reference evidence="2" key="3">
    <citation type="submission" date="2025-09" db="UniProtKB">
        <authorList>
            <consortium name="Ensembl"/>
        </authorList>
    </citation>
    <scope>IDENTIFICATION</scope>
</reference>
<evidence type="ECO:0000313" key="3">
    <source>
        <dbReference type="Proteomes" id="UP000291022"/>
    </source>
</evidence>
<accession>A0A452QL61</accession>
<keyword evidence="3" id="KW-1185">Reference proteome</keyword>
<reference evidence="3" key="1">
    <citation type="submission" date="2016-06" db="EMBL/GenBank/DDBJ databases">
        <title>De novo assembly and RNA-Seq shows season-dependent expression and editing in black bear kidneys.</title>
        <authorList>
            <person name="Korstanje R."/>
            <person name="Srivastava A."/>
            <person name="Sarsani V.K."/>
            <person name="Sheehan S.M."/>
            <person name="Seger R.L."/>
            <person name="Barter M.E."/>
            <person name="Lindqvist C."/>
            <person name="Brody L.C."/>
            <person name="Mullikin J.C."/>
        </authorList>
    </citation>
    <scope>NUCLEOTIDE SEQUENCE [LARGE SCALE GENOMIC DNA]</scope>
</reference>
<dbReference type="GeneTree" id="ENSGT01070000253936"/>
<dbReference type="AlphaFoldDB" id="A0A452QL61"/>
<dbReference type="OMA" id="SRRVMWG"/>